<name>A0ABD3MQT2_9STRA</name>
<sequence>MINDVINNFYDLLDKVEAYLTDPSSHPKLYATQQTKFVIEVEGLDGSGKTTLVKRLKETLPQAIATKTPSGSLTDIRPLWDKRGGILARAFYMISNYVLEYEIVNGYEEDVIIIDRWYASTCGYTVARPPKNENINTVDCSEKEVQRILNIGDVPDVMFDWPADLRLRPNILLVLQIDQSTREQRVDNRANAATTDGGEGGGAPSRFNPWDAENGY</sequence>
<dbReference type="Gene3D" id="3.40.50.300">
    <property type="entry name" value="P-loop containing nucleotide triphosphate hydrolases"/>
    <property type="match status" value="1"/>
</dbReference>
<comment type="caution">
    <text evidence="2">The sequence shown here is derived from an EMBL/GenBank/DDBJ whole genome shotgun (WGS) entry which is preliminary data.</text>
</comment>
<dbReference type="SUPFAM" id="SSF52540">
    <property type="entry name" value="P-loop containing nucleoside triphosphate hydrolases"/>
    <property type="match status" value="1"/>
</dbReference>
<reference evidence="2 3" key="1">
    <citation type="submission" date="2024-10" db="EMBL/GenBank/DDBJ databases">
        <title>Updated reference genomes for cyclostephanoid diatoms.</title>
        <authorList>
            <person name="Roberts W.R."/>
            <person name="Alverson A.J."/>
        </authorList>
    </citation>
    <scope>NUCLEOTIDE SEQUENCE [LARGE SCALE GENOMIC DNA]</scope>
    <source>
        <strain evidence="2 3">AJA010-31</strain>
    </source>
</reference>
<protein>
    <recommendedName>
        <fullName evidence="4">Thymidylate kinase-like domain-containing protein</fullName>
    </recommendedName>
</protein>
<dbReference type="InterPro" id="IPR027417">
    <property type="entry name" value="P-loop_NTPase"/>
</dbReference>
<gene>
    <name evidence="2" type="ORF">ACHAWO_012433</name>
</gene>
<feature type="region of interest" description="Disordered" evidence="1">
    <location>
        <begin position="184"/>
        <end position="216"/>
    </location>
</feature>
<proteinExistence type="predicted"/>
<evidence type="ECO:0008006" key="4">
    <source>
        <dbReference type="Google" id="ProtNLM"/>
    </source>
</evidence>
<dbReference type="EMBL" id="JALLPJ020001387">
    <property type="protein sequence ID" value="KAL3766354.1"/>
    <property type="molecule type" value="Genomic_DNA"/>
</dbReference>
<organism evidence="2 3">
    <name type="scientific">Cyclotella atomus</name>
    <dbReference type="NCBI Taxonomy" id="382360"/>
    <lineage>
        <taxon>Eukaryota</taxon>
        <taxon>Sar</taxon>
        <taxon>Stramenopiles</taxon>
        <taxon>Ochrophyta</taxon>
        <taxon>Bacillariophyta</taxon>
        <taxon>Coscinodiscophyceae</taxon>
        <taxon>Thalassiosirophycidae</taxon>
        <taxon>Stephanodiscales</taxon>
        <taxon>Stephanodiscaceae</taxon>
        <taxon>Cyclotella</taxon>
    </lineage>
</organism>
<evidence type="ECO:0000256" key="1">
    <source>
        <dbReference type="SAM" id="MobiDB-lite"/>
    </source>
</evidence>
<evidence type="ECO:0000313" key="2">
    <source>
        <dbReference type="EMBL" id="KAL3766354.1"/>
    </source>
</evidence>
<evidence type="ECO:0000313" key="3">
    <source>
        <dbReference type="Proteomes" id="UP001530400"/>
    </source>
</evidence>
<dbReference type="Proteomes" id="UP001530400">
    <property type="component" value="Unassembled WGS sequence"/>
</dbReference>
<accession>A0ABD3MQT2</accession>
<dbReference type="AlphaFoldDB" id="A0ABD3MQT2"/>
<keyword evidence="3" id="KW-1185">Reference proteome</keyword>